<feature type="transmembrane region" description="Helical" evidence="1">
    <location>
        <begin position="36"/>
        <end position="56"/>
    </location>
</feature>
<accession>A0A1V8TCR7</accession>
<proteinExistence type="predicted"/>
<gene>
    <name evidence="2" type="ORF">B0A48_05942</name>
</gene>
<dbReference type="AlphaFoldDB" id="A0A1V8TCR7"/>
<dbReference type="EMBL" id="NAJO01000011">
    <property type="protein sequence ID" value="OQO09051.1"/>
    <property type="molecule type" value="Genomic_DNA"/>
</dbReference>
<evidence type="ECO:0000256" key="1">
    <source>
        <dbReference type="SAM" id="Phobius"/>
    </source>
</evidence>
<organism evidence="2 3">
    <name type="scientific">Cryoendolithus antarcticus</name>
    <dbReference type="NCBI Taxonomy" id="1507870"/>
    <lineage>
        <taxon>Eukaryota</taxon>
        <taxon>Fungi</taxon>
        <taxon>Dikarya</taxon>
        <taxon>Ascomycota</taxon>
        <taxon>Pezizomycotina</taxon>
        <taxon>Dothideomycetes</taxon>
        <taxon>Dothideomycetidae</taxon>
        <taxon>Cladosporiales</taxon>
        <taxon>Cladosporiaceae</taxon>
        <taxon>Cryoendolithus</taxon>
    </lineage>
</organism>
<dbReference type="InParanoid" id="A0A1V8TCR7"/>
<reference evidence="3" key="1">
    <citation type="submission" date="2017-03" db="EMBL/GenBank/DDBJ databases">
        <title>Genomes of endolithic fungi from Antarctica.</title>
        <authorList>
            <person name="Coleine C."/>
            <person name="Masonjones S."/>
            <person name="Stajich J.E."/>
        </authorList>
    </citation>
    <scope>NUCLEOTIDE SEQUENCE [LARGE SCALE GENOMIC DNA]</scope>
    <source>
        <strain evidence="3">CCFEE 5527</strain>
    </source>
</reference>
<keyword evidence="1" id="KW-0472">Membrane</keyword>
<protein>
    <submittedName>
        <fullName evidence="2">Uncharacterized protein</fullName>
    </submittedName>
</protein>
<keyword evidence="1" id="KW-0812">Transmembrane</keyword>
<evidence type="ECO:0000313" key="3">
    <source>
        <dbReference type="Proteomes" id="UP000192596"/>
    </source>
</evidence>
<comment type="caution">
    <text evidence="2">The sequence shown here is derived from an EMBL/GenBank/DDBJ whole genome shotgun (WGS) entry which is preliminary data.</text>
</comment>
<keyword evidence="1" id="KW-1133">Transmembrane helix</keyword>
<name>A0A1V8TCR7_9PEZI</name>
<keyword evidence="3" id="KW-1185">Reference proteome</keyword>
<feature type="transmembrane region" description="Helical" evidence="1">
    <location>
        <begin position="128"/>
        <end position="150"/>
    </location>
</feature>
<sequence>MPEWPAHAWAPSSTHPAAGKGKTSPLALLRSHCSTLVLVVALLLLLLVVIVVVDVAELDDGRGYGFSDVEVDLVEELLASLLLGDGSGYGFALELDVQVGTAVDEVVELEVELEVVEGAAELDLEDKLTVLVVGAAVCVAVTLLVVAVVVPEEDDVADEVDEKTGGAWDILLLVGRGTIEVFELVAEDVVVSGALVVLLEELEPKVWKTVGLYGAGDCWDPVEAVGFEVEVAVVCAAVDEVLEGVAEVVGEYKKKLLDPLLTEMPNVIGAPTGTGEGVPLMVVQVNGLITVVGTLLDAAAELFSGVVLLSCAVMVLFEIAEEMGILEGAYAKMVVVTAGAYAKIVDVDMLLVVVDPLPERGRTPATTGPASMAAQRRVANIAEV</sequence>
<dbReference type="Proteomes" id="UP000192596">
    <property type="component" value="Unassembled WGS sequence"/>
</dbReference>
<evidence type="ECO:0000313" key="2">
    <source>
        <dbReference type="EMBL" id="OQO09051.1"/>
    </source>
</evidence>